<keyword evidence="3" id="KW-1185">Reference proteome</keyword>
<dbReference type="EMBL" id="WNYA01001194">
    <property type="protein sequence ID" value="KAG8546214.1"/>
    <property type="molecule type" value="Genomic_DNA"/>
</dbReference>
<dbReference type="Proteomes" id="UP000824782">
    <property type="component" value="Unassembled WGS sequence"/>
</dbReference>
<gene>
    <name evidence="2" type="ORF">GDO81_019514</name>
</gene>
<comment type="caution">
    <text evidence="2">The sequence shown here is derived from an EMBL/GenBank/DDBJ whole genome shotgun (WGS) entry which is preliminary data.</text>
</comment>
<sequence length="99" mass="10765">MHRQLPVHPHPVQEGQDLHHGPEPGGGVYDDPIHRRPDGQRTHPEDPHPGVTDRREQRIREAAEGAGAGQREASQGGLRSRQESASPGRNALLMGGQTP</sequence>
<protein>
    <submittedName>
        <fullName evidence="2">Uncharacterized protein</fullName>
    </submittedName>
</protein>
<evidence type="ECO:0000313" key="2">
    <source>
        <dbReference type="EMBL" id="KAG8546214.1"/>
    </source>
</evidence>
<organism evidence="2 3">
    <name type="scientific">Engystomops pustulosus</name>
    <name type="common">Tungara frog</name>
    <name type="synonym">Physalaemus pustulosus</name>
    <dbReference type="NCBI Taxonomy" id="76066"/>
    <lineage>
        <taxon>Eukaryota</taxon>
        <taxon>Metazoa</taxon>
        <taxon>Chordata</taxon>
        <taxon>Craniata</taxon>
        <taxon>Vertebrata</taxon>
        <taxon>Euteleostomi</taxon>
        <taxon>Amphibia</taxon>
        <taxon>Batrachia</taxon>
        <taxon>Anura</taxon>
        <taxon>Neobatrachia</taxon>
        <taxon>Hyloidea</taxon>
        <taxon>Leptodactylidae</taxon>
        <taxon>Leiuperinae</taxon>
        <taxon>Engystomops</taxon>
    </lineage>
</organism>
<evidence type="ECO:0000313" key="3">
    <source>
        <dbReference type="Proteomes" id="UP000824782"/>
    </source>
</evidence>
<accession>A0AAV6Z9S3</accession>
<evidence type="ECO:0000256" key="1">
    <source>
        <dbReference type="SAM" id="MobiDB-lite"/>
    </source>
</evidence>
<feature type="compositionally biased region" description="Basic and acidic residues" evidence="1">
    <location>
        <begin position="31"/>
        <end position="63"/>
    </location>
</feature>
<dbReference type="AlphaFoldDB" id="A0AAV6Z9S3"/>
<reference evidence="2" key="1">
    <citation type="thesis" date="2020" institute="ProQuest LLC" country="789 East Eisenhower Parkway, Ann Arbor, MI, USA">
        <title>Comparative Genomics and Chromosome Evolution.</title>
        <authorList>
            <person name="Mudd A.B."/>
        </authorList>
    </citation>
    <scope>NUCLEOTIDE SEQUENCE</scope>
    <source>
        <strain evidence="2">237g6f4</strain>
        <tissue evidence="2">Blood</tissue>
    </source>
</reference>
<name>A0AAV6Z9S3_ENGPU</name>
<feature type="region of interest" description="Disordered" evidence="1">
    <location>
        <begin position="1"/>
        <end position="99"/>
    </location>
</feature>
<proteinExistence type="predicted"/>